<keyword evidence="3" id="KW-1185">Reference proteome</keyword>
<sequence>MWGDSKGSGSSGRQGSSMKADPGKKVVVHHVPTSNQTESADAVVESAASTHARRGDDAHIDEKVFLSYHEASVAMTLPEPYVTQRNLKLVLVEDYVRLASFVKSDPFSVSPLGYYKSPDGFDIWKIHRRYRHFDMLLSRLMDPSSSSSSSAAATARWPSLSGSYLQMFRAKHCKDRLIELHTWLVKAVELLQTFPATSADTTTGDKSHVLFTCFLFAGANTPYVTFPSLPLFAWALEQVHVQLTLSPLYPSRVPNQHAAGGLGLRLAPSTGRADDETGGTIYRGAVVTGFLRDSFDVPNVQYVRLGSHLSHINGVPIENETFDTILLHLRSQSRPMFLTFTLDPRPSSLECQLSEADLRRHDRALSASSMISGSRRTSAASSMDVADVQTPMSVLGSVFHDTLGGSRKRTETMISDNNQDEDDGLLLLCWDDVSGLGMDTVTTGMYLPQTQPAASTPTVQDYSLFLNPNSDQAMPLIHRPSMSTSATSPEADMAGLVEAHTKLCSSWHQALVENASLRVELHIVQESNRHLRDAHQMATKAHTSTAQDTTKLIRRCNALQDALNMERVQVQQTAKERRQAEVNVRDWDKRLQQKLAAAHDAANRRVMAHEARCIEESRKSIEVAKRAAEVRVKRQVEEALAAQRRQSHLEMQRLAEDNGEEIEFLNQQLTLWKHQVEVLTENDRRRHAHESTHDDQDAEVLSHELSDRRRRSHSHDTRKDQSFWGQEFDPPNEPDSQNLFSLCLVSHACGCEGITPGADDLLGLAGYKSPIVKGVTIQVTFPSPHALAVDNIVASSPWLFMSDPKHGRVYQLHVDDASVRVVVAQWRLYVAEKGGKIYRVHADGLPFPSMGQRKMVTMERVLGLSTLTRLNGLSLDVPNGYT</sequence>
<feature type="compositionally biased region" description="Low complexity" evidence="1">
    <location>
        <begin position="38"/>
        <end position="49"/>
    </location>
</feature>
<dbReference type="GO" id="GO:0035091">
    <property type="term" value="F:phosphatidylinositol binding"/>
    <property type="evidence" value="ECO:0007669"/>
    <property type="project" value="InterPro"/>
</dbReference>
<evidence type="ECO:0008006" key="4">
    <source>
        <dbReference type="Google" id="ProtNLM"/>
    </source>
</evidence>
<dbReference type="EMBL" id="MZMZ02002790">
    <property type="protein sequence ID" value="RQM24092.1"/>
    <property type="molecule type" value="Genomic_DNA"/>
</dbReference>
<feature type="region of interest" description="Disordered" evidence="1">
    <location>
        <begin position="1"/>
        <end position="55"/>
    </location>
</feature>
<dbReference type="Proteomes" id="UP000284702">
    <property type="component" value="Unassembled WGS sequence"/>
</dbReference>
<dbReference type="VEuPathDB" id="FungiDB:H257_17181"/>
<evidence type="ECO:0000256" key="1">
    <source>
        <dbReference type="SAM" id="MobiDB-lite"/>
    </source>
</evidence>
<dbReference type="SUPFAM" id="SSF64268">
    <property type="entry name" value="PX domain"/>
    <property type="match status" value="1"/>
</dbReference>
<accession>A0A3R7WFG8</accession>
<comment type="caution">
    <text evidence="2">The sequence shown here is derived from an EMBL/GenBank/DDBJ whole genome shotgun (WGS) entry which is preliminary data.</text>
</comment>
<feature type="compositionally biased region" description="Basic and acidic residues" evidence="1">
    <location>
        <begin position="684"/>
        <end position="707"/>
    </location>
</feature>
<organism evidence="2 3">
    <name type="scientific">Aphanomyces astaci</name>
    <name type="common">Crayfish plague agent</name>
    <dbReference type="NCBI Taxonomy" id="112090"/>
    <lineage>
        <taxon>Eukaryota</taxon>
        <taxon>Sar</taxon>
        <taxon>Stramenopiles</taxon>
        <taxon>Oomycota</taxon>
        <taxon>Saprolegniomycetes</taxon>
        <taxon>Saprolegniales</taxon>
        <taxon>Verrucalvaceae</taxon>
        <taxon>Aphanomyces</taxon>
    </lineage>
</organism>
<feature type="region of interest" description="Disordered" evidence="1">
    <location>
        <begin position="684"/>
        <end position="732"/>
    </location>
</feature>
<gene>
    <name evidence="2" type="ORF">B5M09_001839</name>
</gene>
<feature type="compositionally biased region" description="Low complexity" evidence="1">
    <location>
        <begin position="1"/>
        <end position="17"/>
    </location>
</feature>
<evidence type="ECO:0000313" key="3">
    <source>
        <dbReference type="Proteomes" id="UP000284702"/>
    </source>
</evidence>
<name>A0A3R7WFG8_APHAT</name>
<proteinExistence type="predicted"/>
<dbReference type="VEuPathDB" id="FungiDB:H257_17180"/>
<dbReference type="InterPro" id="IPR036871">
    <property type="entry name" value="PX_dom_sf"/>
</dbReference>
<dbReference type="AlphaFoldDB" id="A0A3R7WFG8"/>
<evidence type="ECO:0000313" key="2">
    <source>
        <dbReference type="EMBL" id="RQM24092.1"/>
    </source>
</evidence>
<reference evidence="2" key="1">
    <citation type="submission" date="2018-07" db="EMBL/GenBank/DDBJ databases">
        <title>Annotation of Aphanomyces astaci genome assembly.</title>
        <authorList>
            <person name="Studholme D.J."/>
        </authorList>
    </citation>
    <scope>NUCLEOTIDE SEQUENCE [LARGE SCALE GENOMIC DNA]</scope>
    <source>
        <strain evidence="2">Pc</strain>
    </source>
</reference>
<protein>
    <recommendedName>
        <fullName evidence="4">PX domain-containing protein</fullName>
    </recommendedName>
</protein>